<dbReference type="InterPro" id="IPR011604">
    <property type="entry name" value="PDDEXK-like_dom_sf"/>
</dbReference>
<dbReference type="GO" id="GO:0005829">
    <property type="term" value="C:cytosol"/>
    <property type="evidence" value="ECO:0007669"/>
    <property type="project" value="TreeGrafter"/>
</dbReference>
<feature type="domain" description="UvrD-like helicase ATP-binding" evidence="16">
    <location>
        <begin position="19"/>
        <end position="367"/>
    </location>
</feature>
<evidence type="ECO:0000313" key="19">
    <source>
        <dbReference type="Proteomes" id="UP001070238"/>
    </source>
</evidence>
<dbReference type="Pfam" id="PF00580">
    <property type="entry name" value="UvrD-helicase"/>
    <property type="match status" value="1"/>
</dbReference>
<feature type="region of interest" description="Disordered" evidence="15">
    <location>
        <begin position="849"/>
        <end position="876"/>
    </location>
</feature>
<dbReference type="GO" id="GO:0005524">
    <property type="term" value="F:ATP binding"/>
    <property type="evidence" value="ECO:0007669"/>
    <property type="project" value="UniProtKB-UniRule"/>
</dbReference>
<keyword evidence="10" id="KW-0413">Isomerase</keyword>
<dbReference type="InterPro" id="IPR014016">
    <property type="entry name" value="UvrD-like_ATP-bd"/>
</dbReference>
<keyword evidence="1" id="KW-0540">Nuclease</keyword>
<accession>A0A9Q4GP47</accession>
<protein>
    <recommendedName>
        <fullName evidence="12">DNA 3'-5' helicase</fullName>
        <ecNumber evidence="12">5.6.2.4</ecNumber>
    </recommendedName>
</protein>
<sequence length="1137" mass="123053">MPAEKLSPVLLSRWLGQEHAPTDQQAAIISADPGPLLVVAGAGAGKTETMAARVVWLVASGLAAPDQVLGLTFTRKAAQQLSQRIRARLATLAGIPRLRDLDPTGTLEHNLRAITPTVSTYDSYAGRLIGEYGLLLPVEPSARLITRTELFQIAWDLVGSYRGELPMETGRAHIVDTLLALSADMDNHMVDAAGITEETDPFVSLFDELPPGPRQKEKLAQKTAKIRERQLLRLALLPLVGQLRAELTRRNVITFGEQMSLAARLASTHPEVGYSQRRRFRVVMLDEYQDTSHSQRVLLSSLFGGTDPSLTVTAVGDPMQSIYGWRGATAANLTRFVTDFPRIDRHDPTAPPQPAPKMELVTSWRNPPEILTAANAVSRSVLGPANGPDRAVQPLRPRPGSPAGTLRLGWFADAASEIGWLADRLAADYADRRAGGETFTGAVLVRKRKHSAAIAAALGERGVPVEIVGLGGLLDIPEVADLVAFATMLVRPGDNRAALRILTGPHVGLGAADVLALAGRAANLTGRATGGSDSGRGDDRSRIPDAGDGGIPDDPALARLRDIIAEALPTGDDTATAGLTDAVADLGEPERYSPGGLSRLRRLASHLRHLRTRSLGHDLPEIFGDIERITGIRTEVLARTDPYADGAAGTVHLDRFHEHVASFAQIPGATLRSLLDHLALAREQEEGLEPGEVRVNADRVQILTVHKAKGLEWDTVAVLHADNRTYTDASSPRVTVETWLTDITKVPATLRGDAREDGADSVGSPVLDTVDVENRKDLETAMEEHRAQFRTALEEENTRLFYVALTRSERLLYVTGSGMSDTGTTAAPYVHLEAIRRDQPDTVAHWHEPEAQDAGTSTGSGPATDDGEAGAPDAVFPPEYLGARAAAVRRGAELVRAAAVDPPTPGRDGDIEQLWEQEITALIEEQRRLDTPVVDVEIGRELTASDLVAVSRDATAFARRLRRPVPFKPNTYAKRGTALHQWIEDRYGSTGLLDEDELPGLGEEDIRGPELARLKEAFLASAWAQRTPAHVEQPFEITIGGHVVRGRMDAVFHEGDDPARGWMVVDWKTGRPPTGRDLDSAVVQLAVYRLAWAQLLSRRLGRSIDPAEIRAAFHYIGPDHTLEPGKLPDAGELARLL</sequence>
<feature type="region of interest" description="Disordered" evidence="15">
    <location>
        <begin position="526"/>
        <end position="553"/>
    </location>
</feature>
<dbReference type="PROSITE" id="PS51217">
    <property type="entry name" value="UVRD_HELICASE_CTER"/>
    <property type="match status" value="1"/>
</dbReference>
<comment type="catalytic activity">
    <reaction evidence="11">
        <text>Couples ATP hydrolysis with the unwinding of duplex DNA by translocating in the 3'-5' direction.</text>
        <dbReference type="EC" id="5.6.2.4"/>
    </reaction>
</comment>
<dbReference type="Gene3D" id="3.90.320.10">
    <property type="match status" value="1"/>
</dbReference>
<evidence type="ECO:0000256" key="8">
    <source>
        <dbReference type="ARBA" id="ARBA00023125"/>
    </source>
</evidence>
<evidence type="ECO:0000259" key="17">
    <source>
        <dbReference type="PROSITE" id="PS51217"/>
    </source>
</evidence>
<dbReference type="RefSeq" id="WP_267169445.1">
    <property type="nucleotide sequence ID" value="NZ_JAPMKX010000002.1"/>
</dbReference>
<keyword evidence="3" id="KW-0227">DNA damage</keyword>
<evidence type="ECO:0000256" key="7">
    <source>
        <dbReference type="ARBA" id="ARBA00022840"/>
    </source>
</evidence>
<dbReference type="GO" id="GO:0000725">
    <property type="term" value="P:recombinational repair"/>
    <property type="evidence" value="ECO:0007669"/>
    <property type="project" value="TreeGrafter"/>
</dbReference>
<evidence type="ECO:0000256" key="14">
    <source>
        <dbReference type="PROSITE-ProRule" id="PRU00560"/>
    </source>
</evidence>
<gene>
    <name evidence="18" type="ORF">OS123_07205</name>
</gene>
<dbReference type="SUPFAM" id="SSF52540">
    <property type="entry name" value="P-loop containing nucleoside triphosphate hydrolases"/>
    <property type="match status" value="1"/>
</dbReference>
<organism evidence="18 19">
    <name type="scientific">Corynebacterium antarcticum</name>
    <dbReference type="NCBI Taxonomy" id="2800405"/>
    <lineage>
        <taxon>Bacteria</taxon>
        <taxon>Bacillati</taxon>
        <taxon>Actinomycetota</taxon>
        <taxon>Actinomycetes</taxon>
        <taxon>Mycobacteriales</taxon>
        <taxon>Corynebacteriaceae</taxon>
        <taxon>Corynebacterium</taxon>
    </lineage>
</organism>
<evidence type="ECO:0000256" key="3">
    <source>
        <dbReference type="ARBA" id="ARBA00022763"/>
    </source>
</evidence>
<evidence type="ECO:0000256" key="12">
    <source>
        <dbReference type="ARBA" id="ARBA00034808"/>
    </source>
</evidence>
<dbReference type="EMBL" id="JAPMKX010000002">
    <property type="protein sequence ID" value="MCX7538329.1"/>
    <property type="molecule type" value="Genomic_DNA"/>
</dbReference>
<keyword evidence="9" id="KW-0234">DNA repair</keyword>
<dbReference type="PANTHER" id="PTHR11070:SF55">
    <property type="entry name" value="DNA 3'-5' HELICASE"/>
    <property type="match status" value="1"/>
</dbReference>
<dbReference type="InterPro" id="IPR011335">
    <property type="entry name" value="Restrct_endonuc-II-like"/>
</dbReference>
<evidence type="ECO:0000256" key="2">
    <source>
        <dbReference type="ARBA" id="ARBA00022741"/>
    </source>
</evidence>
<evidence type="ECO:0000259" key="16">
    <source>
        <dbReference type="PROSITE" id="PS51198"/>
    </source>
</evidence>
<dbReference type="AlphaFoldDB" id="A0A9Q4GP47"/>
<evidence type="ECO:0000256" key="9">
    <source>
        <dbReference type="ARBA" id="ARBA00023204"/>
    </source>
</evidence>
<dbReference type="EC" id="5.6.2.4" evidence="12"/>
<dbReference type="GO" id="GO:0033202">
    <property type="term" value="C:DNA helicase complex"/>
    <property type="evidence" value="ECO:0007669"/>
    <property type="project" value="TreeGrafter"/>
</dbReference>
<evidence type="ECO:0000256" key="4">
    <source>
        <dbReference type="ARBA" id="ARBA00022801"/>
    </source>
</evidence>
<dbReference type="GO" id="GO:0043138">
    <property type="term" value="F:3'-5' DNA helicase activity"/>
    <property type="evidence" value="ECO:0007669"/>
    <property type="project" value="UniProtKB-EC"/>
</dbReference>
<keyword evidence="6" id="KW-0269">Exonuclease</keyword>
<dbReference type="InterPro" id="IPR038726">
    <property type="entry name" value="PDDEXK_AddAB-type"/>
</dbReference>
<comment type="catalytic activity">
    <reaction evidence="13">
        <text>ATP + H2O = ADP + phosphate + H(+)</text>
        <dbReference type="Rhea" id="RHEA:13065"/>
        <dbReference type="ChEBI" id="CHEBI:15377"/>
        <dbReference type="ChEBI" id="CHEBI:15378"/>
        <dbReference type="ChEBI" id="CHEBI:30616"/>
        <dbReference type="ChEBI" id="CHEBI:43474"/>
        <dbReference type="ChEBI" id="CHEBI:456216"/>
        <dbReference type="EC" id="5.6.2.4"/>
    </reaction>
</comment>
<dbReference type="GO" id="GO:0004527">
    <property type="term" value="F:exonuclease activity"/>
    <property type="evidence" value="ECO:0007669"/>
    <property type="project" value="UniProtKB-KW"/>
</dbReference>
<dbReference type="PANTHER" id="PTHR11070">
    <property type="entry name" value="UVRD / RECB / PCRA DNA HELICASE FAMILY MEMBER"/>
    <property type="match status" value="1"/>
</dbReference>
<proteinExistence type="predicted"/>
<dbReference type="Pfam" id="PF12705">
    <property type="entry name" value="PDDEXK_1"/>
    <property type="match status" value="1"/>
</dbReference>
<feature type="binding site" evidence="14">
    <location>
        <begin position="40"/>
        <end position="47"/>
    </location>
    <ligand>
        <name>ATP</name>
        <dbReference type="ChEBI" id="CHEBI:30616"/>
    </ligand>
</feature>
<reference evidence="18" key="1">
    <citation type="submission" date="2022-11" db="EMBL/GenBank/DDBJ databases">
        <title>Corynebacterium sp. isolated from Penguins.</title>
        <authorList>
            <person name="Sedlar K."/>
            <person name="Svec P."/>
        </authorList>
    </citation>
    <scope>NUCLEOTIDE SEQUENCE</scope>
    <source>
        <strain evidence="18">P5875</strain>
    </source>
</reference>
<dbReference type="Gene3D" id="3.40.50.300">
    <property type="entry name" value="P-loop containing nucleotide triphosphate hydrolases"/>
    <property type="match status" value="4"/>
</dbReference>
<dbReference type="PROSITE" id="PS51198">
    <property type="entry name" value="UVRD_HELICASE_ATP_BIND"/>
    <property type="match status" value="1"/>
</dbReference>
<evidence type="ECO:0000256" key="10">
    <source>
        <dbReference type="ARBA" id="ARBA00023235"/>
    </source>
</evidence>
<evidence type="ECO:0000313" key="18">
    <source>
        <dbReference type="EMBL" id="MCX7538329.1"/>
    </source>
</evidence>
<feature type="compositionally biased region" description="Basic and acidic residues" evidence="15">
    <location>
        <begin position="535"/>
        <end position="545"/>
    </location>
</feature>
<comment type="caution">
    <text evidence="18">The sequence shown here is derived from an EMBL/GenBank/DDBJ whole genome shotgun (WGS) entry which is preliminary data.</text>
</comment>
<dbReference type="InterPro" id="IPR000212">
    <property type="entry name" value="DNA_helicase_UvrD/REP"/>
</dbReference>
<dbReference type="Proteomes" id="UP001070238">
    <property type="component" value="Unassembled WGS sequence"/>
</dbReference>
<keyword evidence="7 14" id="KW-0067">ATP-binding</keyword>
<dbReference type="InterPro" id="IPR027417">
    <property type="entry name" value="P-loop_NTPase"/>
</dbReference>
<evidence type="ECO:0000256" key="1">
    <source>
        <dbReference type="ARBA" id="ARBA00022722"/>
    </source>
</evidence>
<evidence type="ECO:0000256" key="5">
    <source>
        <dbReference type="ARBA" id="ARBA00022806"/>
    </source>
</evidence>
<evidence type="ECO:0000256" key="6">
    <source>
        <dbReference type="ARBA" id="ARBA00022839"/>
    </source>
</evidence>
<dbReference type="GO" id="GO:0003677">
    <property type="term" value="F:DNA binding"/>
    <property type="evidence" value="ECO:0007669"/>
    <property type="project" value="UniProtKB-KW"/>
</dbReference>
<feature type="domain" description="UvrD-like helicase C-terminal" evidence="17">
    <location>
        <begin position="368"/>
        <end position="710"/>
    </location>
</feature>
<keyword evidence="8" id="KW-0238">DNA-binding</keyword>
<dbReference type="CDD" id="cd17932">
    <property type="entry name" value="DEXQc_UvrD"/>
    <property type="match status" value="1"/>
</dbReference>
<dbReference type="SUPFAM" id="SSF52980">
    <property type="entry name" value="Restriction endonuclease-like"/>
    <property type="match status" value="1"/>
</dbReference>
<name>A0A9Q4GP47_9CORY</name>
<dbReference type="Gene3D" id="1.10.486.10">
    <property type="entry name" value="PCRA, domain 4"/>
    <property type="match status" value="1"/>
</dbReference>
<evidence type="ECO:0000256" key="11">
    <source>
        <dbReference type="ARBA" id="ARBA00034617"/>
    </source>
</evidence>
<keyword evidence="5 14" id="KW-0347">Helicase</keyword>
<dbReference type="Pfam" id="PF13361">
    <property type="entry name" value="UvrD_C"/>
    <property type="match status" value="2"/>
</dbReference>
<evidence type="ECO:0000256" key="13">
    <source>
        <dbReference type="ARBA" id="ARBA00048988"/>
    </source>
</evidence>
<evidence type="ECO:0000256" key="15">
    <source>
        <dbReference type="SAM" id="MobiDB-lite"/>
    </source>
</evidence>
<dbReference type="InterPro" id="IPR014017">
    <property type="entry name" value="DNA_helicase_UvrD-like_C"/>
</dbReference>
<keyword evidence="2 14" id="KW-0547">Nucleotide-binding</keyword>
<keyword evidence="4 14" id="KW-0378">Hydrolase</keyword>